<dbReference type="Proteomes" id="UP000193642">
    <property type="component" value="Unassembled WGS sequence"/>
</dbReference>
<gene>
    <name evidence="2" type="ORF">BCR33DRAFT_764763</name>
</gene>
<feature type="compositionally biased region" description="Acidic residues" evidence="1">
    <location>
        <begin position="184"/>
        <end position="203"/>
    </location>
</feature>
<name>A0A1Y2CH67_9FUNG</name>
<feature type="region of interest" description="Disordered" evidence="1">
    <location>
        <begin position="98"/>
        <end position="124"/>
    </location>
</feature>
<dbReference type="EMBL" id="MCGO01000016">
    <property type="protein sequence ID" value="ORY46401.1"/>
    <property type="molecule type" value="Genomic_DNA"/>
</dbReference>
<feature type="region of interest" description="Disordered" evidence="1">
    <location>
        <begin position="177"/>
        <end position="216"/>
    </location>
</feature>
<reference evidence="2 3" key="1">
    <citation type="submission" date="2016-07" db="EMBL/GenBank/DDBJ databases">
        <title>Pervasive Adenine N6-methylation of Active Genes in Fungi.</title>
        <authorList>
            <consortium name="DOE Joint Genome Institute"/>
            <person name="Mondo S.J."/>
            <person name="Dannebaum R.O."/>
            <person name="Kuo R.C."/>
            <person name="Labutti K."/>
            <person name="Haridas S."/>
            <person name="Kuo A."/>
            <person name="Salamov A."/>
            <person name="Ahrendt S.R."/>
            <person name="Lipzen A."/>
            <person name="Sullivan W."/>
            <person name="Andreopoulos W.B."/>
            <person name="Clum A."/>
            <person name="Lindquist E."/>
            <person name="Daum C."/>
            <person name="Ramamoorthy G.K."/>
            <person name="Gryganskyi A."/>
            <person name="Culley D."/>
            <person name="Magnuson J.K."/>
            <person name="James T.Y."/>
            <person name="O'Malley M.A."/>
            <person name="Stajich J.E."/>
            <person name="Spatafora J.W."/>
            <person name="Visel A."/>
            <person name="Grigoriev I.V."/>
        </authorList>
    </citation>
    <scope>NUCLEOTIDE SEQUENCE [LARGE SCALE GENOMIC DNA]</scope>
    <source>
        <strain evidence="2 3">JEL800</strain>
    </source>
</reference>
<comment type="caution">
    <text evidence="2">The sequence shown here is derived from an EMBL/GenBank/DDBJ whole genome shotgun (WGS) entry which is preliminary data.</text>
</comment>
<feature type="compositionally biased region" description="Polar residues" evidence="1">
    <location>
        <begin position="98"/>
        <end position="113"/>
    </location>
</feature>
<keyword evidence="3" id="KW-1185">Reference proteome</keyword>
<evidence type="ECO:0000313" key="2">
    <source>
        <dbReference type="EMBL" id="ORY46401.1"/>
    </source>
</evidence>
<proteinExistence type="predicted"/>
<evidence type="ECO:0000256" key="1">
    <source>
        <dbReference type="SAM" id="MobiDB-lite"/>
    </source>
</evidence>
<organism evidence="2 3">
    <name type="scientific">Rhizoclosmatium globosum</name>
    <dbReference type="NCBI Taxonomy" id="329046"/>
    <lineage>
        <taxon>Eukaryota</taxon>
        <taxon>Fungi</taxon>
        <taxon>Fungi incertae sedis</taxon>
        <taxon>Chytridiomycota</taxon>
        <taxon>Chytridiomycota incertae sedis</taxon>
        <taxon>Chytridiomycetes</taxon>
        <taxon>Chytridiales</taxon>
        <taxon>Chytriomycetaceae</taxon>
        <taxon>Rhizoclosmatium</taxon>
    </lineage>
</organism>
<feature type="non-terminal residue" evidence="2">
    <location>
        <position position="241"/>
    </location>
</feature>
<dbReference type="AlphaFoldDB" id="A0A1Y2CH67"/>
<accession>A0A1Y2CH67</accession>
<sequence>MPPTDSTTQPNPLRFACIKLKQFVKKLVSRRSKVESSATLALANTDSASFNTTAPPLLKDVVPLRSESSDESTYDAAATATLPGPYHHLLSRKYSYSSISTPSRESDTSSITESGGDPSLERPPTTLAKTTLEIEHDIFVSPTFNPINRMSIISRDAPTLLTVDSLGFRRSIGLEEFRSGNDSSDQESDDDESDDECDEESGDETVLGGRSDSLDRSVSVKWAESPVLRPSGLSQLVFIQS</sequence>
<evidence type="ECO:0000313" key="3">
    <source>
        <dbReference type="Proteomes" id="UP000193642"/>
    </source>
</evidence>
<protein>
    <submittedName>
        <fullName evidence="2">Uncharacterized protein</fullName>
    </submittedName>
</protein>